<reference evidence="1" key="1">
    <citation type="submission" date="2022-05" db="EMBL/GenBank/DDBJ databases">
        <authorList>
            <person name="Okamura Y."/>
        </authorList>
    </citation>
    <scope>NUCLEOTIDE SEQUENCE</scope>
</reference>
<dbReference type="AlphaFoldDB" id="A0A9P0SS03"/>
<sequence>MIEVARTICSRTKRMPLAISLTRVQSEKRALAPPARPSVGLNQSAAIFCSPESRATVRALITITRRRHLAARGCRSRGRCTCTATRF</sequence>
<name>A0A9P0SS03_PIEBR</name>
<protein>
    <submittedName>
        <fullName evidence="1">Uncharacterized protein</fullName>
    </submittedName>
</protein>
<gene>
    <name evidence="1" type="ORF">PIBRA_LOCUS1405</name>
</gene>
<dbReference type="EMBL" id="CALOZG010000002">
    <property type="protein sequence ID" value="CAH3947452.1"/>
    <property type="molecule type" value="Genomic_DNA"/>
</dbReference>
<proteinExistence type="predicted"/>
<dbReference type="Proteomes" id="UP001152562">
    <property type="component" value="Unassembled WGS sequence"/>
</dbReference>
<organism evidence="1 2">
    <name type="scientific">Pieris brassicae</name>
    <name type="common">White butterfly</name>
    <name type="synonym">Large white butterfly</name>
    <dbReference type="NCBI Taxonomy" id="7116"/>
    <lineage>
        <taxon>Eukaryota</taxon>
        <taxon>Metazoa</taxon>
        <taxon>Ecdysozoa</taxon>
        <taxon>Arthropoda</taxon>
        <taxon>Hexapoda</taxon>
        <taxon>Insecta</taxon>
        <taxon>Pterygota</taxon>
        <taxon>Neoptera</taxon>
        <taxon>Endopterygota</taxon>
        <taxon>Lepidoptera</taxon>
        <taxon>Glossata</taxon>
        <taxon>Ditrysia</taxon>
        <taxon>Papilionoidea</taxon>
        <taxon>Pieridae</taxon>
        <taxon>Pierinae</taxon>
        <taxon>Pieris</taxon>
    </lineage>
</organism>
<accession>A0A9P0SS03</accession>
<evidence type="ECO:0000313" key="1">
    <source>
        <dbReference type="EMBL" id="CAH3947452.1"/>
    </source>
</evidence>
<comment type="caution">
    <text evidence="1">The sequence shown here is derived from an EMBL/GenBank/DDBJ whole genome shotgun (WGS) entry which is preliminary data.</text>
</comment>
<evidence type="ECO:0000313" key="2">
    <source>
        <dbReference type="Proteomes" id="UP001152562"/>
    </source>
</evidence>
<keyword evidence="2" id="KW-1185">Reference proteome</keyword>